<dbReference type="GO" id="GO:0009897">
    <property type="term" value="C:external side of plasma membrane"/>
    <property type="evidence" value="ECO:0007669"/>
    <property type="project" value="TreeGrafter"/>
</dbReference>
<evidence type="ECO:0000256" key="1">
    <source>
        <dbReference type="ARBA" id="ARBA00004251"/>
    </source>
</evidence>
<dbReference type="SUPFAM" id="SSF48726">
    <property type="entry name" value="Immunoglobulin"/>
    <property type="match status" value="1"/>
</dbReference>
<evidence type="ECO:0000256" key="6">
    <source>
        <dbReference type="ARBA" id="ARBA00023136"/>
    </source>
</evidence>
<evidence type="ECO:0000313" key="14">
    <source>
        <dbReference type="Proteomes" id="UP000472263"/>
    </source>
</evidence>
<comment type="subcellular location">
    <subcellularLocation>
        <location evidence="1">Cell membrane</location>
        <topology evidence="1">Single-pass type I membrane protein</topology>
    </subcellularLocation>
</comment>
<keyword evidence="10" id="KW-0393">Immunoglobulin domain</keyword>
<feature type="domain" description="Ig-like" evidence="12">
    <location>
        <begin position="34"/>
        <end position="110"/>
    </location>
</feature>
<keyword evidence="7" id="KW-1015">Disulfide bond</keyword>
<keyword evidence="2" id="KW-1003">Cell membrane</keyword>
<evidence type="ECO:0000256" key="5">
    <source>
        <dbReference type="ARBA" id="ARBA00022989"/>
    </source>
</evidence>
<dbReference type="Proteomes" id="UP000472263">
    <property type="component" value="Chromosome 18"/>
</dbReference>
<dbReference type="Ensembl" id="ENSMMDT00005042961.1">
    <property type="protein sequence ID" value="ENSMMDP00005042109.1"/>
    <property type="gene ID" value="ENSMMDG00005019403.1"/>
</dbReference>
<accession>A0A668A2N4</accession>
<evidence type="ECO:0000256" key="4">
    <source>
        <dbReference type="ARBA" id="ARBA00022729"/>
    </source>
</evidence>
<evidence type="ECO:0000256" key="10">
    <source>
        <dbReference type="ARBA" id="ARBA00023319"/>
    </source>
</evidence>
<dbReference type="GeneTree" id="ENSGT00990000209923"/>
<dbReference type="InterPro" id="IPR013106">
    <property type="entry name" value="Ig_V-set"/>
</dbReference>
<dbReference type="PANTHER" id="PTHR25466:SF9">
    <property type="entry name" value="FIBRONECTIN TYPE-III DOMAIN-CONTAINING PROTEIN"/>
    <property type="match status" value="1"/>
</dbReference>
<dbReference type="Gene3D" id="2.60.40.10">
    <property type="entry name" value="Immunoglobulins"/>
    <property type="match status" value="1"/>
</dbReference>
<sequence length="200" mass="22052">GNPFHEALCVLCVVNFSVLCLFFHHPLVQKEKTGDDVTLSCQAPDGIDIIVAEWRRSDLKKEPLFLYQDGRVDSENQHPSFKNRVQLKDREMKNGDLSNVTKEDSGTYECHYIAAGEERRKRAIIKTDPMNSANDLDEPAGSDHVAAAVVPVLAVVVGFSSAVAVVMYRKQKASVEHRQVSGVCQECVVVLDPDAASAEL</sequence>
<dbReference type="GO" id="GO:0042130">
    <property type="term" value="P:negative regulation of T cell proliferation"/>
    <property type="evidence" value="ECO:0007669"/>
    <property type="project" value="TreeGrafter"/>
</dbReference>
<evidence type="ECO:0000256" key="9">
    <source>
        <dbReference type="ARBA" id="ARBA00023180"/>
    </source>
</evidence>
<organism evidence="13 14">
    <name type="scientific">Myripristis murdjan</name>
    <name type="common">pinecone soldierfish</name>
    <dbReference type="NCBI Taxonomy" id="586833"/>
    <lineage>
        <taxon>Eukaryota</taxon>
        <taxon>Metazoa</taxon>
        <taxon>Chordata</taxon>
        <taxon>Craniata</taxon>
        <taxon>Vertebrata</taxon>
        <taxon>Euteleostomi</taxon>
        <taxon>Actinopterygii</taxon>
        <taxon>Neopterygii</taxon>
        <taxon>Teleostei</taxon>
        <taxon>Neoteleostei</taxon>
        <taxon>Acanthomorphata</taxon>
        <taxon>Holocentriformes</taxon>
        <taxon>Holocentridae</taxon>
        <taxon>Myripristis</taxon>
    </lineage>
</organism>
<keyword evidence="4" id="KW-0732">Signal</keyword>
<dbReference type="InterPro" id="IPR051713">
    <property type="entry name" value="T-cell_Activation_Regulation"/>
</dbReference>
<reference evidence="13" key="3">
    <citation type="submission" date="2025-09" db="UniProtKB">
        <authorList>
            <consortium name="Ensembl"/>
        </authorList>
    </citation>
    <scope>IDENTIFICATION</scope>
</reference>
<proteinExistence type="predicted"/>
<dbReference type="InParanoid" id="A0A668A2N4"/>
<evidence type="ECO:0000256" key="7">
    <source>
        <dbReference type="ARBA" id="ARBA00023157"/>
    </source>
</evidence>
<dbReference type="InterPro" id="IPR036179">
    <property type="entry name" value="Ig-like_dom_sf"/>
</dbReference>
<dbReference type="GO" id="GO:0031295">
    <property type="term" value="P:T cell costimulation"/>
    <property type="evidence" value="ECO:0007669"/>
    <property type="project" value="TreeGrafter"/>
</dbReference>
<evidence type="ECO:0000256" key="11">
    <source>
        <dbReference type="SAM" id="Phobius"/>
    </source>
</evidence>
<name>A0A668A2N4_9TELE</name>
<keyword evidence="14" id="KW-1185">Reference proteome</keyword>
<keyword evidence="9" id="KW-0325">Glycoprotein</keyword>
<dbReference type="GO" id="GO:0006955">
    <property type="term" value="P:immune response"/>
    <property type="evidence" value="ECO:0007669"/>
    <property type="project" value="TreeGrafter"/>
</dbReference>
<evidence type="ECO:0000256" key="3">
    <source>
        <dbReference type="ARBA" id="ARBA00022692"/>
    </source>
</evidence>
<evidence type="ECO:0000313" key="13">
    <source>
        <dbReference type="Ensembl" id="ENSMMDP00005042109.1"/>
    </source>
</evidence>
<feature type="transmembrane region" description="Helical" evidence="11">
    <location>
        <begin position="145"/>
        <end position="168"/>
    </location>
</feature>
<keyword evidence="5 11" id="KW-1133">Transmembrane helix</keyword>
<feature type="transmembrane region" description="Helical" evidence="11">
    <location>
        <begin position="7"/>
        <end position="27"/>
    </location>
</feature>
<evidence type="ECO:0000259" key="12">
    <source>
        <dbReference type="PROSITE" id="PS50835"/>
    </source>
</evidence>
<dbReference type="AlphaFoldDB" id="A0A668A2N4"/>
<dbReference type="InterPro" id="IPR007110">
    <property type="entry name" value="Ig-like_dom"/>
</dbReference>
<reference evidence="13" key="2">
    <citation type="submission" date="2025-08" db="UniProtKB">
        <authorList>
            <consortium name="Ensembl"/>
        </authorList>
    </citation>
    <scope>IDENTIFICATION</scope>
</reference>
<evidence type="ECO:0000256" key="2">
    <source>
        <dbReference type="ARBA" id="ARBA00022475"/>
    </source>
</evidence>
<dbReference type="InterPro" id="IPR013783">
    <property type="entry name" value="Ig-like_fold"/>
</dbReference>
<protein>
    <recommendedName>
        <fullName evidence="12">Ig-like domain-containing protein</fullName>
    </recommendedName>
</protein>
<dbReference type="PANTHER" id="PTHR25466">
    <property type="entry name" value="T-LYMPHOCYTE ACTIVATION ANTIGEN"/>
    <property type="match status" value="1"/>
</dbReference>
<evidence type="ECO:0000256" key="8">
    <source>
        <dbReference type="ARBA" id="ARBA00023170"/>
    </source>
</evidence>
<dbReference type="GO" id="GO:0071222">
    <property type="term" value="P:cellular response to lipopolysaccharide"/>
    <property type="evidence" value="ECO:0007669"/>
    <property type="project" value="TreeGrafter"/>
</dbReference>
<dbReference type="Pfam" id="PF07686">
    <property type="entry name" value="V-set"/>
    <property type="match status" value="1"/>
</dbReference>
<dbReference type="PROSITE" id="PS50835">
    <property type="entry name" value="IG_LIKE"/>
    <property type="match status" value="1"/>
</dbReference>
<keyword evidence="6 11" id="KW-0472">Membrane</keyword>
<reference evidence="13" key="1">
    <citation type="submission" date="2019-06" db="EMBL/GenBank/DDBJ databases">
        <authorList>
            <consortium name="Wellcome Sanger Institute Data Sharing"/>
        </authorList>
    </citation>
    <scope>NUCLEOTIDE SEQUENCE [LARGE SCALE GENOMIC DNA]</scope>
</reference>
<dbReference type="GO" id="GO:0042102">
    <property type="term" value="P:positive regulation of T cell proliferation"/>
    <property type="evidence" value="ECO:0007669"/>
    <property type="project" value="TreeGrafter"/>
</dbReference>
<dbReference type="GO" id="GO:0007166">
    <property type="term" value="P:cell surface receptor signaling pathway"/>
    <property type="evidence" value="ECO:0007669"/>
    <property type="project" value="TreeGrafter"/>
</dbReference>
<keyword evidence="8" id="KW-0675">Receptor</keyword>
<keyword evidence="3 11" id="KW-0812">Transmembrane</keyword>